<protein>
    <submittedName>
        <fullName evidence="8">Cytochrome P450</fullName>
    </submittedName>
</protein>
<evidence type="ECO:0000313" key="9">
    <source>
        <dbReference type="Proteomes" id="UP000327118"/>
    </source>
</evidence>
<keyword evidence="3 7" id="KW-0479">Metal-binding</keyword>
<comment type="similarity">
    <text evidence="2">Belongs to the cytochrome P450 family.</text>
</comment>
<name>A0A5N6ZG29_9EURO</name>
<evidence type="ECO:0000256" key="2">
    <source>
        <dbReference type="ARBA" id="ARBA00010617"/>
    </source>
</evidence>
<evidence type="ECO:0000256" key="4">
    <source>
        <dbReference type="ARBA" id="ARBA00023002"/>
    </source>
</evidence>
<evidence type="ECO:0000256" key="7">
    <source>
        <dbReference type="PIRSR" id="PIRSR602403-1"/>
    </source>
</evidence>
<evidence type="ECO:0000256" key="6">
    <source>
        <dbReference type="ARBA" id="ARBA00023033"/>
    </source>
</evidence>
<feature type="binding site" description="axial binding residue" evidence="7">
    <location>
        <position position="422"/>
    </location>
    <ligand>
        <name>heme</name>
        <dbReference type="ChEBI" id="CHEBI:30413"/>
    </ligand>
    <ligandPart>
        <name>Fe</name>
        <dbReference type="ChEBI" id="CHEBI:18248"/>
    </ligandPart>
</feature>
<evidence type="ECO:0000256" key="3">
    <source>
        <dbReference type="ARBA" id="ARBA00022723"/>
    </source>
</evidence>
<dbReference type="Gene3D" id="1.10.630.10">
    <property type="entry name" value="Cytochrome P450"/>
    <property type="match status" value="1"/>
</dbReference>
<keyword evidence="7" id="KW-0349">Heme</keyword>
<gene>
    <name evidence="8" type="ORF">BDV28DRAFT_162503</name>
</gene>
<accession>A0A5N6ZG29</accession>
<dbReference type="GO" id="GO:0004497">
    <property type="term" value="F:monooxygenase activity"/>
    <property type="evidence" value="ECO:0007669"/>
    <property type="project" value="UniProtKB-KW"/>
</dbReference>
<dbReference type="CDD" id="cd11041">
    <property type="entry name" value="CYP503A1-like"/>
    <property type="match status" value="1"/>
</dbReference>
<dbReference type="PANTHER" id="PTHR46206">
    <property type="entry name" value="CYTOCHROME P450"/>
    <property type="match status" value="1"/>
</dbReference>
<dbReference type="AlphaFoldDB" id="A0A5N6ZG29"/>
<reference evidence="9" key="1">
    <citation type="submission" date="2019-04" db="EMBL/GenBank/DDBJ databases">
        <title>Friends and foes A comparative genomics studyof 23 Aspergillus species from section Flavi.</title>
        <authorList>
            <consortium name="DOE Joint Genome Institute"/>
            <person name="Kjaerbolling I."/>
            <person name="Vesth T."/>
            <person name="Frisvad J.C."/>
            <person name="Nybo J.L."/>
            <person name="Theobald S."/>
            <person name="Kildgaard S."/>
            <person name="Isbrandt T."/>
            <person name="Kuo A."/>
            <person name="Sato A."/>
            <person name="Lyhne E.K."/>
            <person name="Kogle M.E."/>
            <person name="Wiebenga A."/>
            <person name="Kun R.S."/>
            <person name="Lubbers R.J."/>
            <person name="Makela M.R."/>
            <person name="Barry K."/>
            <person name="Chovatia M."/>
            <person name="Clum A."/>
            <person name="Daum C."/>
            <person name="Haridas S."/>
            <person name="He G."/>
            <person name="LaButti K."/>
            <person name="Lipzen A."/>
            <person name="Mondo S."/>
            <person name="Riley R."/>
            <person name="Salamov A."/>
            <person name="Simmons B.A."/>
            <person name="Magnuson J.K."/>
            <person name="Henrissat B."/>
            <person name="Mortensen U.H."/>
            <person name="Larsen T.O."/>
            <person name="Devries R.P."/>
            <person name="Grigoriev I.V."/>
            <person name="Machida M."/>
            <person name="Baker S.E."/>
            <person name="Andersen M.R."/>
        </authorList>
    </citation>
    <scope>NUCLEOTIDE SEQUENCE [LARGE SCALE GENOMIC DNA]</scope>
    <source>
        <strain evidence="9">CBS 553.77</strain>
    </source>
</reference>
<evidence type="ECO:0000313" key="8">
    <source>
        <dbReference type="EMBL" id="KAE8355749.1"/>
    </source>
</evidence>
<evidence type="ECO:0000256" key="1">
    <source>
        <dbReference type="ARBA" id="ARBA00001971"/>
    </source>
</evidence>
<dbReference type="EMBL" id="ML739047">
    <property type="protein sequence ID" value="KAE8355749.1"/>
    <property type="molecule type" value="Genomic_DNA"/>
</dbReference>
<keyword evidence="9" id="KW-1185">Reference proteome</keyword>
<keyword evidence="6" id="KW-0503">Monooxygenase</keyword>
<keyword evidence="4" id="KW-0560">Oxidoreductase</keyword>
<dbReference type="GO" id="GO:0005506">
    <property type="term" value="F:iron ion binding"/>
    <property type="evidence" value="ECO:0007669"/>
    <property type="project" value="InterPro"/>
</dbReference>
<dbReference type="SUPFAM" id="SSF48264">
    <property type="entry name" value="Cytochrome P450"/>
    <property type="match status" value="1"/>
</dbReference>
<dbReference type="Pfam" id="PF00067">
    <property type="entry name" value="p450"/>
    <property type="match status" value="1"/>
</dbReference>
<dbReference type="GO" id="GO:0020037">
    <property type="term" value="F:heme binding"/>
    <property type="evidence" value="ECO:0007669"/>
    <property type="project" value="InterPro"/>
</dbReference>
<sequence length="490" mass="56452">MKFSTEETNQLNLPTVRYGRFLPSVVNRVLDIGTTPSQIYYGYEKYKSKPFRVPHMDGDLVVLPLKYLEELKDLHPSQTSVVDAHYKNTLEQYINIPTNSDLPAYAVSITLNRTFNRLIPRLILELHHAFSVVLPKCKNDHVSINLYETILRLLAHSLSRVIIGKKLWKNDLWINVIIHYTYDVCMTVIKLRSIPKFFRRLVFPFLSSVRNLEDRFQWIAEQLLIPMIRARRQAEFTDPSYRKPDDFLQWMMDLADNDFDRDPTNLARGLMTTLALGVVQTSAMLITHAIYDLMVHPEYLLSLRGEINDILTDGWFRASQSELDALHYLDSFLRESHRLNPTSVVSPLRSLKQPLTLSDGIVLPKGTRICFPSGPMSCDPKIVPCPLIFDGFRWCKEPCSQGRSLTTIEVTNLHFGFGRQACPGRFFGSYIAKAVLSHFLMEYDIKFQDGHVGRPKNVVNGEHFMPNMDTVVLIKQARVKGTKVDDIERF</sequence>
<dbReference type="OrthoDB" id="1844152at2759"/>
<dbReference type="InterPro" id="IPR036396">
    <property type="entry name" value="Cyt_P450_sf"/>
</dbReference>
<dbReference type="PANTHER" id="PTHR46206:SF7">
    <property type="entry name" value="P450, PUTATIVE (EUROFUNG)-RELATED"/>
    <property type="match status" value="1"/>
</dbReference>
<dbReference type="PRINTS" id="PR00465">
    <property type="entry name" value="EP450IV"/>
</dbReference>
<dbReference type="InterPro" id="IPR001128">
    <property type="entry name" value="Cyt_P450"/>
</dbReference>
<organism evidence="8 9">
    <name type="scientific">Aspergillus coremiiformis</name>
    <dbReference type="NCBI Taxonomy" id="138285"/>
    <lineage>
        <taxon>Eukaryota</taxon>
        <taxon>Fungi</taxon>
        <taxon>Dikarya</taxon>
        <taxon>Ascomycota</taxon>
        <taxon>Pezizomycotina</taxon>
        <taxon>Eurotiomycetes</taxon>
        <taxon>Eurotiomycetidae</taxon>
        <taxon>Eurotiales</taxon>
        <taxon>Aspergillaceae</taxon>
        <taxon>Aspergillus</taxon>
        <taxon>Aspergillus subgen. Circumdati</taxon>
    </lineage>
</organism>
<dbReference type="GO" id="GO:0016705">
    <property type="term" value="F:oxidoreductase activity, acting on paired donors, with incorporation or reduction of molecular oxygen"/>
    <property type="evidence" value="ECO:0007669"/>
    <property type="project" value="InterPro"/>
</dbReference>
<dbReference type="Proteomes" id="UP000327118">
    <property type="component" value="Unassembled WGS sequence"/>
</dbReference>
<keyword evidence="5 7" id="KW-0408">Iron</keyword>
<dbReference type="GO" id="GO:0019748">
    <property type="term" value="P:secondary metabolic process"/>
    <property type="evidence" value="ECO:0007669"/>
    <property type="project" value="UniProtKB-ARBA"/>
</dbReference>
<comment type="cofactor">
    <cofactor evidence="1 7">
        <name>heme</name>
        <dbReference type="ChEBI" id="CHEBI:30413"/>
    </cofactor>
</comment>
<proteinExistence type="inferred from homology"/>
<dbReference type="InterPro" id="IPR002403">
    <property type="entry name" value="Cyt_P450_E_grp-IV"/>
</dbReference>
<evidence type="ECO:0000256" key="5">
    <source>
        <dbReference type="ARBA" id="ARBA00023004"/>
    </source>
</evidence>